<evidence type="ECO:0000256" key="6">
    <source>
        <dbReference type="ARBA" id="ARBA00044454"/>
    </source>
</evidence>
<dbReference type="InterPro" id="IPR045025">
    <property type="entry name" value="HACL1-like"/>
</dbReference>
<comment type="caution">
    <text evidence="9">The sequence shown here is derived from an EMBL/GenBank/DDBJ whole genome shotgun (WGS) entry which is preliminary data.</text>
</comment>
<comment type="cofactor">
    <cofactor evidence="1">
        <name>thiamine diphosphate</name>
        <dbReference type="ChEBI" id="CHEBI:58937"/>
    </cofactor>
</comment>
<feature type="domain" description="Thiamine pyrophosphate enzyme TPP-binding" evidence="8">
    <location>
        <begin position="94"/>
        <end position="176"/>
    </location>
</feature>
<accession>A0ABC8RLJ4</accession>
<dbReference type="InterPro" id="IPR029061">
    <property type="entry name" value="THDP-binding"/>
</dbReference>
<reference evidence="9 10" key="1">
    <citation type="submission" date="2024-02" db="EMBL/GenBank/DDBJ databases">
        <authorList>
            <person name="Vignale AGUSTIN F."/>
            <person name="Sosa J E."/>
            <person name="Modenutti C."/>
        </authorList>
    </citation>
    <scope>NUCLEOTIDE SEQUENCE [LARGE SCALE GENOMIC DNA]</scope>
</reference>
<dbReference type="PANTHER" id="PTHR43710">
    <property type="entry name" value="2-HYDROXYACYL-COA LYASE"/>
    <property type="match status" value="1"/>
</dbReference>
<evidence type="ECO:0000259" key="8">
    <source>
        <dbReference type="Pfam" id="PF02775"/>
    </source>
</evidence>
<organism evidence="9 10">
    <name type="scientific">Ilex paraguariensis</name>
    <name type="common">yerba mate</name>
    <dbReference type="NCBI Taxonomy" id="185542"/>
    <lineage>
        <taxon>Eukaryota</taxon>
        <taxon>Viridiplantae</taxon>
        <taxon>Streptophyta</taxon>
        <taxon>Embryophyta</taxon>
        <taxon>Tracheophyta</taxon>
        <taxon>Spermatophyta</taxon>
        <taxon>Magnoliopsida</taxon>
        <taxon>eudicotyledons</taxon>
        <taxon>Gunneridae</taxon>
        <taxon>Pentapetalae</taxon>
        <taxon>asterids</taxon>
        <taxon>campanulids</taxon>
        <taxon>Aquifoliales</taxon>
        <taxon>Aquifoliaceae</taxon>
        <taxon>Ilex</taxon>
    </lineage>
</organism>
<name>A0ABC8RLJ4_9AQUA</name>
<dbReference type="GO" id="GO:0106359">
    <property type="term" value="F:2-hydroxyacyl-CoA lyase activity"/>
    <property type="evidence" value="ECO:0007669"/>
    <property type="project" value="UniProtKB-EC"/>
</dbReference>
<dbReference type="GO" id="GO:0046872">
    <property type="term" value="F:metal ion binding"/>
    <property type="evidence" value="ECO:0007669"/>
    <property type="project" value="UniProtKB-KW"/>
</dbReference>
<evidence type="ECO:0000256" key="2">
    <source>
        <dbReference type="ARBA" id="ARBA00022723"/>
    </source>
</evidence>
<keyword evidence="4" id="KW-0456">Lyase</keyword>
<protein>
    <recommendedName>
        <fullName evidence="7">2-hydroxyacyl-CoA lyase</fullName>
        <ecNumber evidence="7">4.1.2.63</ecNumber>
    </recommendedName>
</protein>
<gene>
    <name evidence="9" type="ORF">ILEXP_LOCUS13653</name>
</gene>
<dbReference type="Gene3D" id="3.40.50.970">
    <property type="match status" value="1"/>
</dbReference>
<evidence type="ECO:0000256" key="4">
    <source>
        <dbReference type="ARBA" id="ARBA00023239"/>
    </source>
</evidence>
<dbReference type="EMBL" id="CAUOFW020001506">
    <property type="protein sequence ID" value="CAK9145836.1"/>
    <property type="molecule type" value="Genomic_DNA"/>
</dbReference>
<evidence type="ECO:0000256" key="5">
    <source>
        <dbReference type="ARBA" id="ARBA00044451"/>
    </source>
</evidence>
<evidence type="ECO:0000313" key="9">
    <source>
        <dbReference type="EMBL" id="CAK9145836.1"/>
    </source>
</evidence>
<dbReference type="InterPro" id="IPR011766">
    <property type="entry name" value="TPP_enzyme_TPP-bd"/>
</dbReference>
<evidence type="ECO:0000256" key="1">
    <source>
        <dbReference type="ARBA" id="ARBA00001964"/>
    </source>
</evidence>
<dbReference type="Proteomes" id="UP001642360">
    <property type="component" value="Unassembled WGS sequence"/>
</dbReference>
<evidence type="ECO:0000256" key="3">
    <source>
        <dbReference type="ARBA" id="ARBA00022842"/>
    </source>
</evidence>
<comment type="catalytic activity">
    <reaction evidence="6">
        <text>an (R)-2-hydroxy-long-chain-fatty acyl-CoA = a long-chain fatty aldehyde + formyl-CoA</text>
        <dbReference type="Rhea" id="RHEA:67444"/>
        <dbReference type="ChEBI" id="CHEBI:17176"/>
        <dbReference type="ChEBI" id="CHEBI:57376"/>
        <dbReference type="ChEBI" id="CHEBI:170012"/>
        <dbReference type="EC" id="4.1.2.63"/>
    </reaction>
    <physiologicalReaction direction="left-to-right" evidence="6">
        <dbReference type="Rhea" id="RHEA:67445"/>
    </physiologicalReaction>
</comment>
<proteinExistence type="predicted"/>
<dbReference type="PANTHER" id="PTHR43710:SF2">
    <property type="entry name" value="2-HYDROXYACYL-COA LYASE 1"/>
    <property type="match status" value="1"/>
</dbReference>
<dbReference type="AlphaFoldDB" id="A0ABC8RLJ4"/>
<evidence type="ECO:0000313" key="10">
    <source>
        <dbReference type="Proteomes" id="UP001642360"/>
    </source>
</evidence>
<dbReference type="Pfam" id="PF02775">
    <property type="entry name" value="TPP_enzyme_C"/>
    <property type="match status" value="1"/>
</dbReference>
<comment type="catalytic activity">
    <reaction evidence="5">
        <text>a 2-hydroxy-3-methyl fatty acyl-CoA = a 2-methyl-branched fatty aldehyde + formyl-CoA</text>
        <dbReference type="Rhea" id="RHEA:25375"/>
        <dbReference type="ChEBI" id="CHEBI:49188"/>
        <dbReference type="ChEBI" id="CHEBI:57376"/>
        <dbReference type="ChEBI" id="CHEBI:58783"/>
        <dbReference type="EC" id="4.1.2.63"/>
    </reaction>
    <physiologicalReaction direction="left-to-right" evidence="5">
        <dbReference type="Rhea" id="RHEA:25376"/>
    </physiologicalReaction>
</comment>
<dbReference type="EC" id="4.1.2.63" evidence="7"/>
<keyword evidence="3" id="KW-0460">Magnesium</keyword>
<evidence type="ECO:0000256" key="7">
    <source>
        <dbReference type="ARBA" id="ARBA00044518"/>
    </source>
</evidence>
<dbReference type="SUPFAM" id="SSF52518">
    <property type="entry name" value="Thiamin diphosphate-binding fold (THDP-binding)"/>
    <property type="match status" value="1"/>
</dbReference>
<keyword evidence="2" id="KW-0479">Metal-binding</keyword>
<sequence>MTIISNVSSHLYLFVFGSASWSRLRLCLFVVATVDLNITAISNLELPISVGLFLQLDSYFSWTSVLAEPHLLQRGFGDIFCISTHYAESPLSCKHAKTLVRYQLPMVVIVFNNSGVYGGDWRNLEEITGPYKDDPAPTSFVPGAGYHLLLEAFGGRGYLVGTPDELKSALFEVFLHGRLLS</sequence>
<keyword evidence="10" id="KW-1185">Reference proteome</keyword>